<feature type="domain" description="Thioesterase" evidence="2">
    <location>
        <begin position="46"/>
        <end position="119"/>
    </location>
</feature>
<sequence>MRQDILEGIRRHIQPLAGVEHAQILEIAPGHAKLGLDILPCSLNLYGNLHGGVIFTLCDMAAGMATYAYEVSNVTQQGCIHFIKSVDSGKLYVQADAVHKGSKTAIHHVVITTPEGKTVADATFTMFLFDPI</sequence>
<dbReference type="Gene3D" id="3.10.129.10">
    <property type="entry name" value="Hotdog Thioesterase"/>
    <property type="match status" value="1"/>
</dbReference>
<evidence type="ECO:0000256" key="1">
    <source>
        <dbReference type="ARBA" id="ARBA00022801"/>
    </source>
</evidence>
<dbReference type="PANTHER" id="PTHR42856">
    <property type="entry name" value="ACYL-COENZYME A THIOESTERASE PAAI"/>
    <property type="match status" value="1"/>
</dbReference>
<keyword evidence="5" id="KW-1185">Reference proteome</keyword>
<reference evidence="3" key="3">
    <citation type="submission" date="2022-01" db="EMBL/GenBank/DDBJ databases">
        <title>Collection of gut derived symbiotic bacterial strains cultured from healthy donors.</title>
        <authorList>
            <person name="Lin H."/>
            <person name="Kohout C."/>
            <person name="Waligurski E."/>
            <person name="Pamer E.G."/>
        </authorList>
    </citation>
    <scope>NUCLEOTIDE SEQUENCE</scope>
    <source>
        <strain evidence="3">DFI.6.55</strain>
    </source>
</reference>
<comment type="caution">
    <text evidence="3">The sequence shown here is derived from an EMBL/GenBank/DDBJ whole genome shotgun (WGS) entry which is preliminary data.</text>
</comment>
<organism evidence="3 6">
    <name type="scientific">Enterocloster aldenensis</name>
    <dbReference type="NCBI Taxonomy" id="358742"/>
    <lineage>
        <taxon>Bacteria</taxon>
        <taxon>Bacillati</taxon>
        <taxon>Bacillota</taxon>
        <taxon>Clostridia</taxon>
        <taxon>Lachnospirales</taxon>
        <taxon>Lachnospiraceae</taxon>
        <taxon>Enterocloster</taxon>
    </lineage>
</organism>
<protein>
    <submittedName>
        <fullName evidence="3">PaaI family thioesterase</fullName>
    </submittedName>
</protein>
<dbReference type="SUPFAM" id="SSF54637">
    <property type="entry name" value="Thioesterase/thiol ester dehydrase-isomerase"/>
    <property type="match status" value="1"/>
</dbReference>
<evidence type="ECO:0000313" key="6">
    <source>
        <dbReference type="Proteomes" id="UP001299608"/>
    </source>
</evidence>
<dbReference type="AlphaFoldDB" id="A0AAW5BUD2"/>
<keyword evidence="1" id="KW-0378">Hydrolase</keyword>
<reference evidence="4 5" key="1">
    <citation type="journal article" date="2020" name="Cell Host Microbe">
        <title>Functional and Genomic Variation between Human-Derived Isolates of Lachnospiraceae Reveals Inter- and Intra-Species Diversity.</title>
        <authorList>
            <person name="Sorbara M.T."/>
            <person name="Littmann E.R."/>
            <person name="Fontana E."/>
            <person name="Moody T.U."/>
            <person name="Kohout C.E."/>
            <person name="Gjonbalaj M."/>
            <person name="Eaton V."/>
            <person name="Seok R."/>
            <person name="Leiner I.M."/>
            <person name="Pamer E.G."/>
        </authorList>
    </citation>
    <scope>NUCLEOTIDE SEQUENCE [LARGE SCALE GENOMIC DNA]</scope>
    <source>
        <strain evidence="4 5">MSK.1.17</strain>
    </source>
</reference>
<proteinExistence type="predicted"/>
<evidence type="ECO:0000259" key="2">
    <source>
        <dbReference type="Pfam" id="PF03061"/>
    </source>
</evidence>
<dbReference type="Proteomes" id="UP001299608">
    <property type="component" value="Unassembled WGS sequence"/>
</dbReference>
<evidence type="ECO:0000313" key="3">
    <source>
        <dbReference type="EMBL" id="MCG4744414.1"/>
    </source>
</evidence>
<dbReference type="CDD" id="cd03443">
    <property type="entry name" value="PaaI_thioesterase"/>
    <property type="match status" value="1"/>
</dbReference>
<dbReference type="InterPro" id="IPR006683">
    <property type="entry name" value="Thioestr_dom"/>
</dbReference>
<dbReference type="Pfam" id="PF03061">
    <property type="entry name" value="4HBT"/>
    <property type="match status" value="1"/>
</dbReference>
<dbReference type="InterPro" id="IPR052723">
    <property type="entry name" value="Acyl-CoA_thioesterase_PaaI"/>
</dbReference>
<dbReference type="InterPro" id="IPR003736">
    <property type="entry name" value="PAAI_dom"/>
</dbReference>
<dbReference type="EMBL" id="JAAITT010000009">
    <property type="protein sequence ID" value="NSJ48696.1"/>
    <property type="molecule type" value="Genomic_DNA"/>
</dbReference>
<dbReference type="Proteomes" id="UP000669239">
    <property type="component" value="Unassembled WGS sequence"/>
</dbReference>
<dbReference type="PANTHER" id="PTHR42856:SF1">
    <property type="entry name" value="ACYL-COENZYME A THIOESTERASE PAAI"/>
    <property type="match status" value="1"/>
</dbReference>
<dbReference type="EMBL" id="JAKNGE010000003">
    <property type="protein sequence ID" value="MCG4744414.1"/>
    <property type="molecule type" value="Genomic_DNA"/>
</dbReference>
<evidence type="ECO:0000313" key="4">
    <source>
        <dbReference type="EMBL" id="NSJ48696.1"/>
    </source>
</evidence>
<reference evidence="4" key="2">
    <citation type="submission" date="2020-02" db="EMBL/GenBank/DDBJ databases">
        <authorList>
            <person name="Littmann E."/>
            <person name="Sorbara M."/>
        </authorList>
    </citation>
    <scope>NUCLEOTIDE SEQUENCE</scope>
    <source>
        <strain evidence="4">MSK.1.17</strain>
    </source>
</reference>
<dbReference type="InterPro" id="IPR029069">
    <property type="entry name" value="HotDog_dom_sf"/>
</dbReference>
<dbReference type="NCBIfam" id="TIGR00369">
    <property type="entry name" value="unchar_dom_1"/>
    <property type="match status" value="1"/>
</dbReference>
<name>A0AAW5BUD2_9FIRM</name>
<evidence type="ECO:0000313" key="5">
    <source>
        <dbReference type="Proteomes" id="UP000669239"/>
    </source>
</evidence>
<dbReference type="GO" id="GO:0016289">
    <property type="term" value="F:acyl-CoA hydrolase activity"/>
    <property type="evidence" value="ECO:0007669"/>
    <property type="project" value="TreeGrafter"/>
</dbReference>
<dbReference type="RefSeq" id="WP_165640965.1">
    <property type="nucleotide sequence ID" value="NZ_JAAITT010000009.1"/>
</dbReference>
<gene>
    <name evidence="4" type="ORF">G5B36_08260</name>
    <name evidence="3" type="ORF">L0N08_03200</name>
</gene>
<accession>A0AAW5BUD2</accession>